<evidence type="ECO:0000256" key="5">
    <source>
        <dbReference type="ARBA" id="ARBA00040876"/>
    </source>
</evidence>
<feature type="region of interest" description="Disordered" evidence="7">
    <location>
        <begin position="1"/>
        <end position="53"/>
    </location>
</feature>
<keyword evidence="4" id="KW-0539">Nucleus</keyword>
<dbReference type="InterPro" id="IPR015943">
    <property type="entry name" value="WD40/YVTN_repeat-like_dom_sf"/>
</dbReference>
<dbReference type="InterPro" id="IPR001680">
    <property type="entry name" value="WD40_rpt"/>
</dbReference>
<dbReference type="InterPro" id="IPR036322">
    <property type="entry name" value="WD40_repeat_dom_sf"/>
</dbReference>
<dbReference type="InterPro" id="IPR022052">
    <property type="entry name" value="Histone-bd_RBBP4-like_N"/>
</dbReference>
<dbReference type="PROSITE" id="PS00678">
    <property type="entry name" value="WD_REPEATS_1"/>
    <property type="match status" value="1"/>
</dbReference>
<feature type="compositionally biased region" description="Acidic residues" evidence="7">
    <location>
        <begin position="40"/>
        <end position="53"/>
    </location>
</feature>
<dbReference type="Gene3D" id="2.130.10.10">
    <property type="entry name" value="YVTN repeat-like/Quinoprotein amine dehydrogenase"/>
    <property type="match status" value="1"/>
</dbReference>
<evidence type="ECO:0000256" key="1">
    <source>
        <dbReference type="ARBA" id="ARBA00004123"/>
    </source>
</evidence>
<evidence type="ECO:0000259" key="8">
    <source>
        <dbReference type="Pfam" id="PF12265"/>
    </source>
</evidence>
<dbReference type="EMBL" id="JAABOE010000046">
    <property type="protein sequence ID" value="KAF3177003.1"/>
    <property type="molecule type" value="Genomic_DNA"/>
</dbReference>
<dbReference type="AlphaFoldDB" id="A0A7C8U2I9"/>
<feature type="repeat" description="WD" evidence="6">
    <location>
        <begin position="304"/>
        <end position="346"/>
    </location>
</feature>
<feature type="compositionally biased region" description="Acidic residues" evidence="7">
    <location>
        <begin position="169"/>
        <end position="186"/>
    </location>
</feature>
<name>A0A7C8U2I9_ORBOL</name>
<accession>A0A7C8U2I9</accession>
<feature type="repeat" description="WD" evidence="6">
    <location>
        <begin position="399"/>
        <end position="441"/>
    </location>
</feature>
<keyword evidence="2 6" id="KW-0853">WD repeat</keyword>
<dbReference type="PROSITE" id="PS50082">
    <property type="entry name" value="WD_REPEATS_2"/>
    <property type="match status" value="3"/>
</dbReference>
<evidence type="ECO:0000256" key="4">
    <source>
        <dbReference type="ARBA" id="ARBA00023242"/>
    </source>
</evidence>
<organism evidence="9 10">
    <name type="scientific">Orbilia oligospora</name>
    <name type="common">Nematode-trapping fungus</name>
    <name type="synonym">Arthrobotrys oligospora</name>
    <dbReference type="NCBI Taxonomy" id="2813651"/>
    <lineage>
        <taxon>Eukaryota</taxon>
        <taxon>Fungi</taxon>
        <taxon>Dikarya</taxon>
        <taxon>Ascomycota</taxon>
        <taxon>Pezizomycotina</taxon>
        <taxon>Orbiliomycetes</taxon>
        <taxon>Orbiliales</taxon>
        <taxon>Orbiliaceae</taxon>
        <taxon>Orbilia</taxon>
    </lineage>
</organism>
<evidence type="ECO:0000256" key="7">
    <source>
        <dbReference type="SAM" id="MobiDB-lite"/>
    </source>
</evidence>
<reference evidence="9 10" key="1">
    <citation type="submission" date="2019-06" db="EMBL/GenBank/DDBJ databases">
        <authorList>
            <person name="Palmer J.M."/>
        </authorList>
    </citation>
    <scope>NUCLEOTIDE SEQUENCE [LARGE SCALE GENOMIC DNA]</scope>
    <source>
        <strain evidence="9 10">TWF788</strain>
    </source>
</reference>
<dbReference type="PROSITE" id="PS50294">
    <property type="entry name" value="WD_REPEATS_REGION"/>
    <property type="match status" value="2"/>
</dbReference>
<dbReference type="Pfam" id="PF12265">
    <property type="entry name" value="CAF1C_H4-bd"/>
    <property type="match status" value="1"/>
</dbReference>
<dbReference type="Proteomes" id="UP000479691">
    <property type="component" value="Unassembled WGS sequence"/>
</dbReference>
<evidence type="ECO:0000313" key="9">
    <source>
        <dbReference type="EMBL" id="KAF3177003.1"/>
    </source>
</evidence>
<protein>
    <recommendedName>
        <fullName evidence="5">Glutamate-rich WD repeat-containing protein 1</fullName>
    </recommendedName>
</protein>
<dbReference type="InterPro" id="IPR051972">
    <property type="entry name" value="Glutamate-rich_WD_repeat"/>
</dbReference>
<dbReference type="PRINTS" id="PR00320">
    <property type="entry name" value="GPROTEINBRPT"/>
</dbReference>
<dbReference type="PANTHER" id="PTHR45903:SF1">
    <property type="entry name" value="GLUTAMATE-RICH WD REPEAT-CONTAINING PROTEIN 1"/>
    <property type="match status" value="1"/>
</dbReference>
<keyword evidence="3" id="KW-0677">Repeat</keyword>
<comment type="caution">
    <text evidence="9">The sequence shown here is derived from an EMBL/GenBank/DDBJ whole genome shotgun (WGS) entry which is preliminary data.</text>
</comment>
<feature type="repeat" description="WD" evidence="6">
    <location>
        <begin position="349"/>
        <end position="385"/>
    </location>
</feature>
<feature type="domain" description="Histone-binding protein RBBP4-like N-terminal" evidence="8">
    <location>
        <begin position="95"/>
        <end position="161"/>
    </location>
</feature>
<feature type="region of interest" description="Disordered" evidence="7">
    <location>
        <begin position="160"/>
        <end position="196"/>
    </location>
</feature>
<evidence type="ECO:0000313" key="10">
    <source>
        <dbReference type="Proteomes" id="UP000479691"/>
    </source>
</evidence>
<dbReference type="SMART" id="SM00320">
    <property type="entry name" value="WD40"/>
    <property type="match status" value="4"/>
</dbReference>
<dbReference type="InterPro" id="IPR020472">
    <property type="entry name" value="WD40_PAC1"/>
</dbReference>
<proteinExistence type="predicted"/>
<comment type="subcellular location">
    <subcellularLocation>
        <location evidence="1">Nucleus</location>
    </subcellularLocation>
</comment>
<dbReference type="InterPro" id="IPR019775">
    <property type="entry name" value="WD40_repeat_CS"/>
</dbReference>
<sequence length="620" mass="67130">MAKRPNEFTEGDLDNLKNGERAGSTARLGEATTPVKDGMGEFEDPYEDEMESDEDVVEAGTASEMEEDEDEDEAMDVDTEAYRISRPQEPLKENEVLEPDPSAFHLLHNMGTKWPCLSFDVLQDSLGDNRQAYPATVFLVTGTQASKAKENEITVMKLSGLSRIKQDPEDSEDEDSDSDADEDSDPILESRHIPLNTTTNRIRTSPFSLQNSEYLTATMLETGSVNIYNVTPHLTSLESPGNPVPPTSNQPIASLSMHRGVEGYAIDWSPLIPQGRLLTGDNSGKIYHTTRNESGKFIAETSPFTGHTSSIEEIQWSPSERTVFASASADGTVKIWDVRQKNKKFVLSVDVSSSDVNVASWNPGTQHLLATGADDGVWAVWDLRTFSSSAGNVSAVASFSWHQQPITSVEWNSNDDTVVAVGSADSTVTLWNLAVEEDTEEGGKTGGAGDAPDQLMFEHFCEDEPSASSGITVGSNGRPSSLVGAALFDDSGVILTPPLLGLARYCQEPVEDVRTLPLREAVEDLVTGGGGVMFCVPLALPHTLLVWMLFKPGDHHIAGIGGTTGCAFRAALVTTTTGADPLKLSVARILHILRVYWITASGLRRDVCNWEGLMGLDFVS</sequence>
<dbReference type="GO" id="GO:0042254">
    <property type="term" value="P:ribosome biogenesis"/>
    <property type="evidence" value="ECO:0007669"/>
    <property type="project" value="TreeGrafter"/>
</dbReference>
<dbReference type="SUPFAM" id="SSF50978">
    <property type="entry name" value="WD40 repeat-like"/>
    <property type="match status" value="1"/>
</dbReference>
<evidence type="ECO:0000256" key="2">
    <source>
        <dbReference type="ARBA" id="ARBA00022574"/>
    </source>
</evidence>
<dbReference type="GO" id="GO:0005730">
    <property type="term" value="C:nucleolus"/>
    <property type="evidence" value="ECO:0007669"/>
    <property type="project" value="TreeGrafter"/>
</dbReference>
<dbReference type="Pfam" id="PF00400">
    <property type="entry name" value="WD40"/>
    <property type="match status" value="2"/>
</dbReference>
<dbReference type="PANTHER" id="PTHR45903">
    <property type="entry name" value="GLUTAMATE-RICH WD REPEAT-CONTAINING PROTEIN 1"/>
    <property type="match status" value="1"/>
</dbReference>
<gene>
    <name evidence="9" type="primary">RRB1</name>
    <name evidence="9" type="ORF">TWF788_007852</name>
</gene>
<evidence type="ECO:0000256" key="6">
    <source>
        <dbReference type="PROSITE-ProRule" id="PRU00221"/>
    </source>
</evidence>
<evidence type="ECO:0000256" key="3">
    <source>
        <dbReference type="ARBA" id="ARBA00022737"/>
    </source>
</evidence>